<evidence type="ECO:0000313" key="2">
    <source>
        <dbReference type="Proteomes" id="UP000603141"/>
    </source>
</evidence>
<dbReference type="Proteomes" id="UP000603141">
    <property type="component" value="Unassembled WGS sequence"/>
</dbReference>
<gene>
    <name evidence="1" type="ORF">JIN85_08765</name>
</gene>
<keyword evidence="2" id="KW-1185">Reference proteome</keyword>
<accession>A0A934S3I5</accession>
<proteinExistence type="predicted"/>
<name>A0A934S3I5_9BACT</name>
<evidence type="ECO:0000313" key="1">
    <source>
        <dbReference type="EMBL" id="MBK1882505.1"/>
    </source>
</evidence>
<dbReference type="RefSeq" id="WP_200269709.1">
    <property type="nucleotide sequence ID" value="NZ_JAENIJ010000011.1"/>
</dbReference>
<dbReference type="EMBL" id="JAENIJ010000011">
    <property type="protein sequence ID" value="MBK1882505.1"/>
    <property type="molecule type" value="Genomic_DNA"/>
</dbReference>
<sequence length="319" mass="35557">MNPLSHHLTQRNLASVSMRQRWVDRTASLPCPIARWVEHRLFPFRLRHMRPLAYGVSAEIDDQNIWQLQVGEKTVATSVPLAQLLGTPIQPATIVATGPSAKSHEWQSGRMMVAVNGAPTFLKDRGIRPDLLVVTDPQFTKCCFEHFKNAPGVPLITTFRAASMLAKNAPEELANRPFTIIERVNSWYGIPALPLEDLLILNRNAGSPFHFPECTKTQLKVGWSENPELGFFSGCNVVFAALQVMIGLGARDLEIVGMDLCGSSRVYQECNPQPSLLKEQYDRYILPSFAIMSEALKSTDIRVRNASPVCPLPTEFFAS</sequence>
<organism evidence="1 2">
    <name type="scientific">Luteolibacter pohnpeiensis</name>
    <dbReference type="NCBI Taxonomy" id="454153"/>
    <lineage>
        <taxon>Bacteria</taxon>
        <taxon>Pseudomonadati</taxon>
        <taxon>Verrucomicrobiota</taxon>
        <taxon>Verrucomicrobiia</taxon>
        <taxon>Verrucomicrobiales</taxon>
        <taxon>Verrucomicrobiaceae</taxon>
        <taxon>Luteolibacter</taxon>
    </lineage>
</organism>
<comment type="caution">
    <text evidence="1">The sequence shown here is derived from an EMBL/GenBank/DDBJ whole genome shotgun (WGS) entry which is preliminary data.</text>
</comment>
<protein>
    <submittedName>
        <fullName evidence="1">Uncharacterized protein</fullName>
    </submittedName>
</protein>
<dbReference type="AlphaFoldDB" id="A0A934S3I5"/>
<reference evidence="1" key="1">
    <citation type="submission" date="2021-01" db="EMBL/GenBank/DDBJ databases">
        <title>Modified the classification status of verrucomicrobia.</title>
        <authorList>
            <person name="Feng X."/>
        </authorList>
    </citation>
    <scope>NUCLEOTIDE SEQUENCE</scope>
    <source>
        <strain evidence="1">KCTC 22041</strain>
    </source>
</reference>